<sequence>MCNLMASDFANTLGLKKEKINIPVSGISDTAFNVKRKSTSTILNSDGSFSATLDFLVIPKITDLMPSTSIYLEEIKIPSYVKLADPNFFSPAQVDLLIGAELFFSILKGNRLCINNSLLLQETVFGHVLSGTVEDKQEVQHCCLISQVEILDNLVKKFWEVENITDIPTSKNKEELECENHFMQTHRRDKDGKYIASLPLKENMQFGNSIQISIR</sequence>
<name>A0A4Y2U0F2_ARAVE</name>
<evidence type="ECO:0000313" key="4">
    <source>
        <dbReference type="Proteomes" id="UP000499080"/>
    </source>
</evidence>
<gene>
    <name evidence="2" type="ORF">AVEN_142696_1</name>
    <name evidence="3" type="ORF">AVEN_191772_1</name>
    <name evidence="1" type="ORF">AVEN_7752_1</name>
</gene>
<dbReference type="Proteomes" id="UP000499080">
    <property type="component" value="Unassembled WGS sequence"/>
</dbReference>
<dbReference type="EMBL" id="BGPR01031850">
    <property type="protein sequence ID" value="GBO05116.1"/>
    <property type="molecule type" value="Genomic_DNA"/>
</dbReference>
<dbReference type="EMBL" id="BGPR01101835">
    <property type="protein sequence ID" value="GBM61083.1"/>
    <property type="molecule type" value="Genomic_DNA"/>
</dbReference>
<evidence type="ECO:0000313" key="3">
    <source>
        <dbReference type="EMBL" id="GBO05116.1"/>
    </source>
</evidence>
<accession>A0A4Y2U0F2</accession>
<evidence type="ECO:0000313" key="2">
    <source>
        <dbReference type="EMBL" id="GBM61157.1"/>
    </source>
</evidence>
<comment type="caution">
    <text evidence="3">The sequence shown here is derived from an EMBL/GenBank/DDBJ whole genome shotgun (WGS) entry which is preliminary data.</text>
</comment>
<dbReference type="EMBL" id="BGPR01101856">
    <property type="protein sequence ID" value="GBM61157.1"/>
    <property type="molecule type" value="Genomic_DNA"/>
</dbReference>
<reference evidence="3 4" key="1">
    <citation type="journal article" date="2019" name="Sci. Rep.">
        <title>Orb-weaving spider Araneus ventricosus genome elucidates the spidroin gene catalogue.</title>
        <authorList>
            <person name="Kono N."/>
            <person name="Nakamura H."/>
            <person name="Ohtoshi R."/>
            <person name="Moran D.A.P."/>
            <person name="Shinohara A."/>
            <person name="Yoshida Y."/>
            <person name="Fujiwara M."/>
            <person name="Mori M."/>
            <person name="Tomita M."/>
            <person name="Arakawa K."/>
        </authorList>
    </citation>
    <scope>NUCLEOTIDE SEQUENCE [LARGE SCALE GENOMIC DNA]</scope>
</reference>
<dbReference type="AlphaFoldDB" id="A0A4Y2U0F2"/>
<protein>
    <submittedName>
        <fullName evidence="3">Uncharacterized protein</fullName>
    </submittedName>
</protein>
<organism evidence="3 4">
    <name type="scientific">Araneus ventricosus</name>
    <name type="common">Orbweaver spider</name>
    <name type="synonym">Epeira ventricosa</name>
    <dbReference type="NCBI Taxonomy" id="182803"/>
    <lineage>
        <taxon>Eukaryota</taxon>
        <taxon>Metazoa</taxon>
        <taxon>Ecdysozoa</taxon>
        <taxon>Arthropoda</taxon>
        <taxon>Chelicerata</taxon>
        <taxon>Arachnida</taxon>
        <taxon>Araneae</taxon>
        <taxon>Araneomorphae</taxon>
        <taxon>Entelegynae</taxon>
        <taxon>Araneoidea</taxon>
        <taxon>Araneidae</taxon>
        <taxon>Araneus</taxon>
    </lineage>
</organism>
<keyword evidence="4" id="KW-1185">Reference proteome</keyword>
<evidence type="ECO:0000313" key="1">
    <source>
        <dbReference type="EMBL" id="GBM61083.1"/>
    </source>
</evidence>
<dbReference type="OrthoDB" id="6433420at2759"/>
<proteinExistence type="predicted"/>